<dbReference type="OrthoDB" id="10071381at2759"/>
<organism evidence="1 2">
    <name type="scientific">Kingdonia uniflora</name>
    <dbReference type="NCBI Taxonomy" id="39325"/>
    <lineage>
        <taxon>Eukaryota</taxon>
        <taxon>Viridiplantae</taxon>
        <taxon>Streptophyta</taxon>
        <taxon>Embryophyta</taxon>
        <taxon>Tracheophyta</taxon>
        <taxon>Spermatophyta</taxon>
        <taxon>Magnoliopsida</taxon>
        <taxon>Ranunculales</taxon>
        <taxon>Circaeasteraceae</taxon>
        <taxon>Kingdonia</taxon>
    </lineage>
</organism>
<accession>A0A7J7N0B8</accession>
<dbReference type="EMBL" id="JACGCM010001165">
    <property type="protein sequence ID" value="KAF6160494.1"/>
    <property type="molecule type" value="Genomic_DNA"/>
</dbReference>
<dbReference type="AlphaFoldDB" id="A0A7J7N0B8"/>
<sequence length="53" mass="5740">MEKLMANPNNFKFPVTEATMMVTPGNSGTFGGNERSIPSSRFGNGFLSVELEV</sequence>
<evidence type="ECO:0000313" key="1">
    <source>
        <dbReference type="EMBL" id="KAF6160494.1"/>
    </source>
</evidence>
<evidence type="ECO:0000313" key="2">
    <source>
        <dbReference type="Proteomes" id="UP000541444"/>
    </source>
</evidence>
<dbReference type="Proteomes" id="UP000541444">
    <property type="component" value="Unassembled WGS sequence"/>
</dbReference>
<comment type="caution">
    <text evidence="1">The sequence shown here is derived from an EMBL/GenBank/DDBJ whole genome shotgun (WGS) entry which is preliminary data.</text>
</comment>
<gene>
    <name evidence="1" type="ORF">GIB67_019263</name>
</gene>
<name>A0A7J7N0B8_9MAGN</name>
<reference evidence="1 2" key="1">
    <citation type="journal article" date="2020" name="IScience">
        <title>Genome Sequencing of the Endangered Kingdonia uniflora (Circaeasteraceae, Ranunculales) Reveals Potential Mechanisms of Evolutionary Specialization.</title>
        <authorList>
            <person name="Sun Y."/>
            <person name="Deng T."/>
            <person name="Zhang A."/>
            <person name="Moore M.J."/>
            <person name="Landis J.B."/>
            <person name="Lin N."/>
            <person name="Zhang H."/>
            <person name="Zhang X."/>
            <person name="Huang J."/>
            <person name="Zhang X."/>
            <person name="Sun H."/>
            <person name="Wang H."/>
        </authorList>
    </citation>
    <scope>NUCLEOTIDE SEQUENCE [LARGE SCALE GENOMIC DNA]</scope>
    <source>
        <strain evidence="1">TB1705</strain>
        <tissue evidence="1">Leaf</tissue>
    </source>
</reference>
<protein>
    <submittedName>
        <fullName evidence="1">Uncharacterized protein</fullName>
    </submittedName>
</protein>
<keyword evidence="2" id="KW-1185">Reference proteome</keyword>
<proteinExistence type="predicted"/>